<dbReference type="InterPro" id="IPR052351">
    <property type="entry name" value="Ornithine_N-alpha-AT"/>
</dbReference>
<evidence type="ECO:0000256" key="3">
    <source>
        <dbReference type="ARBA" id="ARBA00022679"/>
    </source>
</evidence>
<organism evidence="11 12">
    <name type="scientific">Polynucleobacter arcticus</name>
    <dbReference type="NCBI Taxonomy" id="1743165"/>
    <lineage>
        <taxon>Bacteria</taxon>
        <taxon>Pseudomonadati</taxon>
        <taxon>Pseudomonadota</taxon>
        <taxon>Betaproteobacteria</taxon>
        <taxon>Burkholderiales</taxon>
        <taxon>Burkholderiaceae</taxon>
        <taxon>Polynucleobacter</taxon>
    </lineage>
</organism>
<dbReference type="InterPro" id="IPR016181">
    <property type="entry name" value="Acyl_CoA_acyltransferase"/>
</dbReference>
<evidence type="ECO:0000256" key="1">
    <source>
        <dbReference type="ARBA" id="ARBA00005189"/>
    </source>
</evidence>
<evidence type="ECO:0000256" key="7">
    <source>
        <dbReference type="ARBA" id="ARBA00039058"/>
    </source>
</evidence>
<comment type="similarity">
    <text evidence="6">Belongs to the acetyltransferase family. OlsB subfamily.</text>
</comment>
<dbReference type="Pfam" id="PF13444">
    <property type="entry name" value="Acetyltransf_5"/>
    <property type="match status" value="1"/>
</dbReference>
<dbReference type="GO" id="GO:0043810">
    <property type="term" value="F:ornithine-acyl [acyl carrier protein] N-acyltransferase activity"/>
    <property type="evidence" value="ECO:0007669"/>
    <property type="project" value="UniProtKB-EC"/>
</dbReference>
<dbReference type="SUPFAM" id="SSF55729">
    <property type="entry name" value="Acyl-CoA N-acyltransferases (Nat)"/>
    <property type="match status" value="1"/>
</dbReference>
<dbReference type="AlphaFoldDB" id="A0A6M9PQ42"/>
<dbReference type="Proteomes" id="UP000501090">
    <property type="component" value="Chromosome"/>
</dbReference>
<sequence length="233" mass="26299">MTWASNANEIKEAQRLRYKVFAEEMGAKLPPNAENLDIDEFDAYCDHLLIRDQESLKVVGTYRVLPPHKAREIGRLYSDSEFDLTRLNHLRPKMVELGRSCVHEDYRSGAVIMALWSGLAQYMQKHDYEIMLGCASIPMADGGHFAASLYNSLSNEQMAPVENHAFPRLPLPLDRLNGGLEVEPPPLIKGYLKLGAKICSAPAWDPDFNTADVLTMLRLSEINPRYAKHFLGL</sequence>
<evidence type="ECO:0000256" key="2">
    <source>
        <dbReference type="ARBA" id="ARBA00022516"/>
    </source>
</evidence>
<evidence type="ECO:0000256" key="6">
    <source>
        <dbReference type="ARBA" id="ARBA00038095"/>
    </source>
</evidence>
<evidence type="ECO:0000313" key="11">
    <source>
        <dbReference type="EMBL" id="QKM61518.1"/>
    </source>
</evidence>
<comment type="catalytic activity">
    <reaction evidence="10">
        <text>a (3R)-hydroxyacyl-[ACP] + L-ornithine = a lyso-ornithine lipid + holo-[ACP] + H(+)</text>
        <dbReference type="Rhea" id="RHEA:20633"/>
        <dbReference type="Rhea" id="RHEA-COMP:9685"/>
        <dbReference type="Rhea" id="RHEA-COMP:9945"/>
        <dbReference type="ChEBI" id="CHEBI:15378"/>
        <dbReference type="ChEBI" id="CHEBI:46911"/>
        <dbReference type="ChEBI" id="CHEBI:64479"/>
        <dbReference type="ChEBI" id="CHEBI:78827"/>
        <dbReference type="ChEBI" id="CHEBI:138482"/>
        <dbReference type="EC" id="2.3.2.30"/>
    </reaction>
    <physiologicalReaction direction="left-to-right" evidence="10">
        <dbReference type="Rhea" id="RHEA:20634"/>
    </physiologicalReaction>
</comment>
<dbReference type="Gene3D" id="3.40.630.30">
    <property type="match status" value="1"/>
</dbReference>
<dbReference type="KEGG" id="pard:DN92_04865"/>
<dbReference type="PANTHER" id="PTHR37323">
    <property type="entry name" value="GCN5-RELATED N-ACETYLTRANSFERASE"/>
    <property type="match status" value="1"/>
</dbReference>
<evidence type="ECO:0000256" key="5">
    <source>
        <dbReference type="ARBA" id="ARBA00023315"/>
    </source>
</evidence>
<evidence type="ECO:0000313" key="12">
    <source>
        <dbReference type="Proteomes" id="UP000501090"/>
    </source>
</evidence>
<evidence type="ECO:0000256" key="10">
    <source>
        <dbReference type="ARBA" id="ARBA00047785"/>
    </source>
</evidence>
<reference evidence="11 12" key="1">
    <citation type="submission" date="2018-04" db="EMBL/GenBank/DDBJ databases">
        <title>Polynucleobacter sp. UK-Long2-W17 genome.</title>
        <authorList>
            <person name="Hahn M.W."/>
        </authorList>
    </citation>
    <scope>NUCLEOTIDE SEQUENCE [LARGE SCALE GENOMIC DNA]</scope>
    <source>
        <strain evidence="11 12">UK-Long2-W17</strain>
    </source>
</reference>
<protein>
    <recommendedName>
        <fullName evidence="8">L-ornithine N(alpha)-acyltransferase</fullName>
        <ecNumber evidence="7">2.3.2.30</ecNumber>
    </recommendedName>
</protein>
<gene>
    <name evidence="11" type="ORF">DN92_04865</name>
</gene>
<dbReference type="EC" id="2.3.2.30" evidence="7"/>
<name>A0A6M9PQ42_9BURK</name>
<comment type="function">
    <text evidence="9">Catalyzes the first step in the biosynthesis of ornithine lipids, which are phosphorus-free membrane lipids. Catalyzes the 3-hydroxyacyl-acyl carrier protein-dependent acylation of ornithine to form lyso-ornithine lipid (LOL).</text>
</comment>
<keyword evidence="3" id="KW-0808">Transferase</keyword>
<dbReference type="GO" id="GO:0006629">
    <property type="term" value="P:lipid metabolic process"/>
    <property type="evidence" value="ECO:0007669"/>
    <property type="project" value="UniProtKB-KW"/>
</dbReference>
<dbReference type="PANTHER" id="PTHR37323:SF1">
    <property type="entry name" value="L-ORNITHINE N(ALPHA)-ACYLTRANSFERASE"/>
    <property type="match status" value="1"/>
</dbReference>
<accession>A0A6M9PQ42</accession>
<proteinExistence type="inferred from homology"/>
<evidence type="ECO:0000256" key="4">
    <source>
        <dbReference type="ARBA" id="ARBA00023098"/>
    </source>
</evidence>
<keyword evidence="4" id="KW-0443">Lipid metabolism</keyword>
<evidence type="ECO:0000256" key="9">
    <source>
        <dbReference type="ARBA" id="ARBA00045724"/>
    </source>
</evidence>
<keyword evidence="12" id="KW-1185">Reference proteome</keyword>
<evidence type="ECO:0000256" key="8">
    <source>
        <dbReference type="ARBA" id="ARBA00039866"/>
    </source>
</evidence>
<comment type="pathway">
    <text evidence="1">Lipid metabolism.</text>
</comment>
<keyword evidence="5" id="KW-0012">Acyltransferase</keyword>
<keyword evidence="2" id="KW-0444">Lipid biosynthesis</keyword>
<dbReference type="EMBL" id="CP028940">
    <property type="protein sequence ID" value="QKM61518.1"/>
    <property type="molecule type" value="Genomic_DNA"/>
</dbReference>